<organism evidence="2 3">
    <name type="scientific">Entomobacter blattae</name>
    <dbReference type="NCBI Taxonomy" id="2762277"/>
    <lineage>
        <taxon>Bacteria</taxon>
        <taxon>Pseudomonadati</taxon>
        <taxon>Pseudomonadota</taxon>
        <taxon>Alphaproteobacteria</taxon>
        <taxon>Acetobacterales</taxon>
        <taxon>Acetobacteraceae</taxon>
        <taxon>Entomobacter</taxon>
    </lineage>
</organism>
<evidence type="ECO:0000313" key="2">
    <source>
        <dbReference type="EMBL" id="QNT79428.1"/>
    </source>
</evidence>
<protein>
    <submittedName>
        <fullName evidence="2">Uncharacterized protein</fullName>
    </submittedName>
</protein>
<evidence type="ECO:0000256" key="1">
    <source>
        <dbReference type="SAM" id="MobiDB-lite"/>
    </source>
</evidence>
<dbReference type="Proteomes" id="UP000516349">
    <property type="component" value="Chromosome"/>
</dbReference>
<feature type="region of interest" description="Disordered" evidence="1">
    <location>
        <begin position="189"/>
        <end position="210"/>
    </location>
</feature>
<dbReference type="KEGG" id="ebla:JGUZn3_22270"/>
<keyword evidence="3" id="KW-1185">Reference proteome</keyword>
<name>A0A7H1NUG8_9PROT</name>
<accession>A0A7H1NUG8</accession>
<dbReference type="EMBL" id="CP060244">
    <property type="protein sequence ID" value="QNT79428.1"/>
    <property type="molecule type" value="Genomic_DNA"/>
</dbReference>
<dbReference type="RefSeq" id="WP_203413591.1">
    <property type="nucleotide sequence ID" value="NZ_CP060244.1"/>
</dbReference>
<dbReference type="AlphaFoldDB" id="A0A7H1NUG8"/>
<proteinExistence type="predicted"/>
<evidence type="ECO:0000313" key="3">
    <source>
        <dbReference type="Proteomes" id="UP000516349"/>
    </source>
</evidence>
<reference evidence="2 3" key="1">
    <citation type="submission" date="2020-08" db="EMBL/GenBank/DDBJ databases">
        <title>Complete genome sequence of Entomobacter blattae G55GP.</title>
        <authorList>
            <person name="Poehlein A."/>
            <person name="Guzman J."/>
            <person name="Daniel R."/>
            <person name="Vilcinskas A."/>
        </authorList>
    </citation>
    <scope>NUCLEOTIDE SEQUENCE [LARGE SCALE GENOMIC DNA]</scope>
    <source>
        <strain evidence="2 3">G55GP</strain>
    </source>
</reference>
<sequence>MSLGLSDREAAELVGVSHVAIYKARKNGRIPTLSDGSLGKEEVRDWFENRRTPRGGKPSKVNAKVNAKKRKVNSKVNTEVNTCKVNEKTKFETLLEERHVFLSRREAELYRDSFVARLKELEYHTRLGELVPIENVAKAVGQDYARIRTRLLALPAEQAPTLFQCKTVNDLQDRLHTLVTRVLEELSQDEHQHEQWKSLQRKQEDSPKGP</sequence>
<gene>
    <name evidence="2" type="ORF">JGUZn3_22270</name>
</gene>